<dbReference type="EMBL" id="RAQK01000001">
    <property type="protein sequence ID" value="RKE96034.1"/>
    <property type="molecule type" value="Genomic_DNA"/>
</dbReference>
<keyword evidence="2" id="KW-1185">Reference proteome</keyword>
<organism evidence="1 2">
    <name type="scientific">Sulfitobacter guttiformis</name>
    <dbReference type="NCBI Taxonomy" id="74349"/>
    <lineage>
        <taxon>Bacteria</taxon>
        <taxon>Pseudomonadati</taxon>
        <taxon>Pseudomonadota</taxon>
        <taxon>Alphaproteobacteria</taxon>
        <taxon>Rhodobacterales</taxon>
        <taxon>Roseobacteraceae</taxon>
        <taxon>Sulfitobacter</taxon>
    </lineage>
</organism>
<name>A0A420DP20_9RHOB</name>
<evidence type="ECO:0000313" key="2">
    <source>
        <dbReference type="Proteomes" id="UP000284407"/>
    </source>
</evidence>
<gene>
    <name evidence="1" type="ORF">C8N30_0584</name>
</gene>
<comment type="caution">
    <text evidence="1">The sequence shown here is derived from an EMBL/GenBank/DDBJ whole genome shotgun (WGS) entry which is preliminary data.</text>
</comment>
<dbReference type="Proteomes" id="UP000284407">
    <property type="component" value="Unassembled WGS sequence"/>
</dbReference>
<evidence type="ECO:0000313" key="1">
    <source>
        <dbReference type="EMBL" id="RKE96034.1"/>
    </source>
</evidence>
<protein>
    <submittedName>
        <fullName evidence="1">Uncharacterized protein</fullName>
    </submittedName>
</protein>
<dbReference type="STRING" id="1443111.Z949_2558"/>
<accession>A0A420DP20</accession>
<sequence>MALPVRAQDFIDSSGPMSDEAFYRLVACAAPPEGDCAKPFYKWKKTDISVGLIQRDPVFLGGKLKRAEASIVRALQHLNAVDMGLRLILIDGTPDITIHLLDIPRGQTITSSTAALLSGLTIANAITALDVEGSTIKGAAIGVSNTLTIRQYESVMLEEITQALGLITDIRNPHYTTRSILSQEADNSLKTLGAQDTMALQRHYPPD</sequence>
<dbReference type="AlphaFoldDB" id="A0A420DP20"/>
<proteinExistence type="predicted"/>
<reference evidence="1 2" key="1">
    <citation type="submission" date="2018-09" db="EMBL/GenBank/DDBJ databases">
        <title>Genomic Encyclopedia of Archaeal and Bacterial Type Strains, Phase II (KMG-II): from individual species to whole genera.</title>
        <authorList>
            <person name="Goeker M."/>
        </authorList>
    </citation>
    <scope>NUCLEOTIDE SEQUENCE [LARGE SCALE GENOMIC DNA]</scope>
    <source>
        <strain evidence="1 2">DSM 11458</strain>
    </source>
</reference>